<dbReference type="EMBL" id="JASPKY010001135">
    <property type="protein sequence ID" value="KAK9678983.1"/>
    <property type="molecule type" value="Genomic_DNA"/>
</dbReference>
<comment type="caution">
    <text evidence="2">The sequence shown here is derived from an EMBL/GenBank/DDBJ whole genome shotgun (WGS) entry which is preliminary data.</text>
</comment>
<evidence type="ECO:0000259" key="1">
    <source>
        <dbReference type="Pfam" id="PF07727"/>
    </source>
</evidence>
<evidence type="ECO:0000313" key="3">
    <source>
        <dbReference type="Proteomes" id="UP001458880"/>
    </source>
</evidence>
<keyword evidence="2" id="KW-0808">Transferase</keyword>
<sequence length="97" mass="10942">MSSEKKSIWAQGLVVGSDKNEIAIFLEMLQAEFEMTTGSLDNFLGMKISQYKDGAIAITQESYTKRMLERFRMAESNAVSTPIGREEIHHNEVISPE</sequence>
<dbReference type="Pfam" id="PF07727">
    <property type="entry name" value="RVT_2"/>
    <property type="match status" value="1"/>
</dbReference>
<protein>
    <submittedName>
        <fullName evidence="2">Reverse transcriptase (RNA-dependent DNA polymerase)</fullName>
    </submittedName>
</protein>
<dbReference type="AlphaFoldDB" id="A0AAW1HRH2"/>
<dbReference type="InterPro" id="IPR013103">
    <property type="entry name" value="RVT_2"/>
</dbReference>
<evidence type="ECO:0000313" key="2">
    <source>
        <dbReference type="EMBL" id="KAK9678983.1"/>
    </source>
</evidence>
<name>A0AAW1HRH2_POPJA</name>
<keyword evidence="3" id="KW-1185">Reference proteome</keyword>
<reference evidence="2 3" key="1">
    <citation type="journal article" date="2024" name="BMC Genomics">
        <title>De novo assembly and annotation of Popillia japonica's genome with initial clues to its potential as an invasive pest.</title>
        <authorList>
            <person name="Cucini C."/>
            <person name="Boschi S."/>
            <person name="Funari R."/>
            <person name="Cardaioli E."/>
            <person name="Iannotti N."/>
            <person name="Marturano G."/>
            <person name="Paoli F."/>
            <person name="Bruttini M."/>
            <person name="Carapelli A."/>
            <person name="Frati F."/>
            <person name="Nardi F."/>
        </authorList>
    </citation>
    <scope>NUCLEOTIDE SEQUENCE [LARGE SCALE GENOMIC DNA]</scope>
    <source>
        <strain evidence="2">DMR45628</strain>
    </source>
</reference>
<dbReference type="Proteomes" id="UP001458880">
    <property type="component" value="Unassembled WGS sequence"/>
</dbReference>
<gene>
    <name evidence="2" type="ORF">QE152_g40382</name>
</gene>
<accession>A0AAW1HRH2</accession>
<dbReference type="GO" id="GO:0003964">
    <property type="term" value="F:RNA-directed DNA polymerase activity"/>
    <property type="evidence" value="ECO:0007669"/>
    <property type="project" value="UniProtKB-KW"/>
</dbReference>
<proteinExistence type="predicted"/>
<feature type="non-terminal residue" evidence="2">
    <location>
        <position position="97"/>
    </location>
</feature>
<feature type="domain" description="Reverse transcriptase Ty1/copia-type" evidence="1">
    <location>
        <begin position="13"/>
        <end position="83"/>
    </location>
</feature>
<keyword evidence="2" id="KW-0548">Nucleotidyltransferase</keyword>
<organism evidence="2 3">
    <name type="scientific">Popillia japonica</name>
    <name type="common">Japanese beetle</name>
    <dbReference type="NCBI Taxonomy" id="7064"/>
    <lineage>
        <taxon>Eukaryota</taxon>
        <taxon>Metazoa</taxon>
        <taxon>Ecdysozoa</taxon>
        <taxon>Arthropoda</taxon>
        <taxon>Hexapoda</taxon>
        <taxon>Insecta</taxon>
        <taxon>Pterygota</taxon>
        <taxon>Neoptera</taxon>
        <taxon>Endopterygota</taxon>
        <taxon>Coleoptera</taxon>
        <taxon>Polyphaga</taxon>
        <taxon>Scarabaeiformia</taxon>
        <taxon>Scarabaeidae</taxon>
        <taxon>Rutelinae</taxon>
        <taxon>Popillia</taxon>
    </lineage>
</organism>
<keyword evidence="2" id="KW-0695">RNA-directed DNA polymerase</keyword>